<feature type="compositionally biased region" description="Gly residues" evidence="8">
    <location>
        <begin position="546"/>
        <end position="559"/>
    </location>
</feature>
<reference evidence="12 13" key="1">
    <citation type="submission" date="2023-06" db="EMBL/GenBank/DDBJ databases">
        <title>Microbacterium sp. nov., isolated from a waste landfill.</title>
        <authorList>
            <person name="Wen W."/>
        </authorList>
    </citation>
    <scope>NUCLEOTIDE SEQUENCE [LARGE SCALE GENOMIC DNA]</scope>
    <source>
        <strain evidence="12 13">ASV49</strain>
    </source>
</reference>
<feature type="compositionally biased region" description="Gly residues" evidence="8">
    <location>
        <begin position="504"/>
        <end position="539"/>
    </location>
</feature>
<comment type="caution">
    <text evidence="12">The sequence shown here is derived from an EMBL/GenBank/DDBJ whole genome shotgun (WGS) entry which is preliminary data.</text>
</comment>
<evidence type="ECO:0000256" key="9">
    <source>
        <dbReference type="SAM" id="Phobius"/>
    </source>
</evidence>
<dbReference type="RefSeq" id="WP_286288966.1">
    <property type="nucleotide sequence ID" value="NZ_JASXSZ010000003.1"/>
</dbReference>
<evidence type="ECO:0000256" key="1">
    <source>
        <dbReference type="ARBA" id="ARBA00004651"/>
    </source>
</evidence>
<sequence length="680" mass="69519">MTITIPPAPAVPGPPLATPVTALAARPARRLGSVWVWGLVILSLLAAGLTVWGVGSGSRSEYYASIALSMSQDWSNFFFGAFDPAGTVTLDKIPGSFWIPALFVKLFGFSTWTIILPNALAAVGAALLTAFAGKRLAGPTAGLLAGAAVATTPILVAVSRSNQPETFFVLGLALTAWAAVKALTRPSFGWLLIAGLFIALSFQTYMLEAWAVWPALAAAYLCTKQPWIRKIWHTIVAGAVSLAASLVWIVIVSLVPASARPYIGSTLHNDPWEMVFGYNGLGRFGDSTADASAYRSFTPPFSGDASAFRLFNEQLAGQIAWLLPVAILGIVVLAVLRWRPAVTVFLGVWLVTFAGMFSVVAGMHQFYTAALAIPMALSLGVAFAVARRRRVRWAQMALVSTAAVTALVISFAYASAGAAYSTVFAVMQFLAAGVAIAMIGWERERVVRAVTPFVAGIAMLLTPLAWSVVTIWNPSSINPVAGGVSDMSGMGGFGGAGGFGGQGAPRIGGGQNGQGGQAGPGGQNGQGAPGGQGGPGGQNGVPAQGAPGGAGQGGGFGGGQGDAASSTLLSYLEQNRGSAKYLVAVFGAQSAASLITASGGQAVLPIGGFNGTDPAPTFAAFQTLVAGGELKYVMVSDQGGFGGGVGQSESGDAAQIRSWVQQNCTQVTDAGVSGLYVCTP</sequence>
<dbReference type="GO" id="GO:0016757">
    <property type="term" value="F:glycosyltransferase activity"/>
    <property type="evidence" value="ECO:0007669"/>
    <property type="project" value="UniProtKB-KW"/>
</dbReference>
<feature type="transmembrane region" description="Helical" evidence="9">
    <location>
        <begin position="366"/>
        <end position="386"/>
    </location>
</feature>
<feature type="transmembrane region" description="Helical" evidence="9">
    <location>
        <begin position="319"/>
        <end position="336"/>
    </location>
</feature>
<dbReference type="PANTHER" id="PTHR33908">
    <property type="entry name" value="MANNOSYLTRANSFERASE YKCB-RELATED"/>
    <property type="match status" value="1"/>
</dbReference>
<evidence type="ECO:0000256" key="6">
    <source>
        <dbReference type="ARBA" id="ARBA00022989"/>
    </source>
</evidence>
<name>A0ABT7N007_9MICO</name>
<gene>
    <name evidence="12" type="ORF">QSV35_11895</name>
</gene>
<feature type="transmembrane region" description="Helical" evidence="9">
    <location>
        <begin position="453"/>
        <end position="472"/>
    </location>
</feature>
<evidence type="ECO:0000256" key="2">
    <source>
        <dbReference type="ARBA" id="ARBA00022475"/>
    </source>
</evidence>
<feature type="transmembrane region" description="Helical" evidence="9">
    <location>
        <begin position="140"/>
        <end position="159"/>
    </location>
</feature>
<dbReference type="InterPro" id="IPR056785">
    <property type="entry name" value="YkcA/B-like_C"/>
</dbReference>
<accession>A0ABT7N007</accession>
<organism evidence="12 13">
    <name type="scientific">Microbacterium candidum</name>
    <dbReference type="NCBI Taxonomy" id="3041922"/>
    <lineage>
        <taxon>Bacteria</taxon>
        <taxon>Bacillati</taxon>
        <taxon>Actinomycetota</taxon>
        <taxon>Actinomycetes</taxon>
        <taxon>Micrococcales</taxon>
        <taxon>Microbacteriaceae</taxon>
        <taxon>Microbacterium</taxon>
    </lineage>
</organism>
<feature type="transmembrane region" description="Helical" evidence="9">
    <location>
        <begin position="393"/>
        <end position="413"/>
    </location>
</feature>
<evidence type="ECO:0000256" key="7">
    <source>
        <dbReference type="ARBA" id="ARBA00023136"/>
    </source>
</evidence>
<dbReference type="Proteomes" id="UP001235064">
    <property type="component" value="Unassembled WGS sequence"/>
</dbReference>
<evidence type="ECO:0000256" key="4">
    <source>
        <dbReference type="ARBA" id="ARBA00022679"/>
    </source>
</evidence>
<evidence type="ECO:0000256" key="8">
    <source>
        <dbReference type="SAM" id="MobiDB-lite"/>
    </source>
</evidence>
<comment type="subcellular location">
    <subcellularLocation>
        <location evidence="1">Cell membrane</location>
        <topology evidence="1">Multi-pass membrane protein</topology>
    </subcellularLocation>
</comment>
<dbReference type="InterPro" id="IPR038731">
    <property type="entry name" value="RgtA/B/C-like"/>
</dbReference>
<keyword evidence="7 9" id="KW-0472">Membrane</keyword>
<keyword evidence="3 12" id="KW-0328">Glycosyltransferase</keyword>
<keyword evidence="4 12" id="KW-0808">Transferase</keyword>
<protein>
    <submittedName>
        <fullName evidence="12">Glycosyltransferase family 39 protein</fullName>
        <ecNumber evidence="12">2.4.-.-</ecNumber>
    </submittedName>
</protein>
<feature type="transmembrane region" description="Helical" evidence="9">
    <location>
        <begin position="235"/>
        <end position="255"/>
    </location>
</feature>
<dbReference type="EMBL" id="JASXSZ010000003">
    <property type="protein sequence ID" value="MDL9980035.1"/>
    <property type="molecule type" value="Genomic_DNA"/>
</dbReference>
<evidence type="ECO:0000313" key="13">
    <source>
        <dbReference type="Proteomes" id="UP001235064"/>
    </source>
</evidence>
<evidence type="ECO:0000256" key="5">
    <source>
        <dbReference type="ARBA" id="ARBA00022692"/>
    </source>
</evidence>
<keyword evidence="6 9" id="KW-1133">Transmembrane helix</keyword>
<feature type="transmembrane region" description="Helical" evidence="9">
    <location>
        <begin position="190"/>
        <end position="223"/>
    </location>
</feature>
<feature type="transmembrane region" description="Helical" evidence="9">
    <location>
        <begin position="343"/>
        <end position="360"/>
    </location>
</feature>
<evidence type="ECO:0000313" key="12">
    <source>
        <dbReference type="EMBL" id="MDL9980035.1"/>
    </source>
</evidence>
<dbReference type="EC" id="2.4.-.-" evidence="12"/>
<dbReference type="Pfam" id="PF13231">
    <property type="entry name" value="PMT_2"/>
    <property type="match status" value="1"/>
</dbReference>
<keyword evidence="13" id="KW-1185">Reference proteome</keyword>
<dbReference type="InterPro" id="IPR050297">
    <property type="entry name" value="LipidA_mod_glycosyltrf_83"/>
</dbReference>
<evidence type="ECO:0000259" key="11">
    <source>
        <dbReference type="Pfam" id="PF24878"/>
    </source>
</evidence>
<evidence type="ECO:0000256" key="3">
    <source>
        <dbReference type="ARBA" id="ARBA00022676"/>
    </source>
</evidence>
<keyword evidence="2" id="KW-1003">Cell membrane</keyword>
<keyword evidence="5 9" id="KW-0812">Transmembrane</keyword>
<dbReference type="Pfam" id="PF24878">
    <property type="entry name" value="YkcB_C"/>
    <property type="match status" value="1"/>
</dbReference>
<feature type="transmembrane region" description="Helical" evidence="9">
    <location>
        <begin position="419"/>
        <end position="441"/>
    </location>
</feature>
<proteinExistence type="predicted"/>
<feature type="region of interest" description="Disordered" evidence="8">
    <location>
        <begin position="504"/>
        <end position="559"/>
    </location>
</feature>
<feature type="domain" description="Glycosyltransferase RgtA/B/C/D-like" evidence="10">
    <location>
        <begin position="92"/>
        <end position="248"/>
    </location>
</feature>
<feature type="transmembrane region" description="Helical" evidence="9">
    <location>
        <begin position="34"/>
        <end position="54"/>
    </location>
</feature>
<feature type="domain" description="Putative mannosyltransferase YkcA/B-like C-terminal" evidence="11">
    <location>
        <begin position="568"/>
        <end position="663"/>
    </location>
</feature>
<dbReference type="PANTHER" id="PTHR33908:SF3">
    <property type="entry name" value="UNDECAPRENYL PHOSPHATE-ALPHA-4-AMINO-4-DEOXY-L-ARABINOSE ARABINOSYL TRANSFERASE"/>
    <property type="match status" value="1"/>
</dbReference>
<evidence type="ECO:0000259" key="10">
    <source>
        <dbReference type="Pfam" id="PF13231"/>
    </source>
</evidence>
<feature type="transmembrane region" description="Helical" evidence="9">
    <location>
        <begin position="102"/>
        <end position="128"/>
    </location>
</feature>